<organism evidence="2 3">
    <name type="scientific">Gossypium stocksii</name>
    <dbReference type="NCBI Taxonomy" id="47602"/>
    <lineage>
        <taxon>Eukaryota</taxon>
        <taxon>Viridiplantae</taxon>
        <taxon>Streptophyta</taxon>
        <taxon>Embryophyta</taxon>
        <taxon>Tracheophyta</taxon>
        <taxon>Spermatophyta</taxon>
        <taxon>Magnoliopsida</taxon>
        <taxon>eudicotyledons</taxon>
        <taxon>Gunneridae</taxon>
        <taxon>Pentapetalae</taxon>
        <taxon>rosids</taxon>
        <taxon>malvids</taxon>
        <taxon>Malvales</taxon>
        <taxon>Malvaceae</taxon>
        <taxon>Malvoideae</taxon>
        <taxon>Gossypium</taxon>
    </lineage>
</organism>
<feature type="transmembrane region" description="Helical" evidence="1">
    <location>
        <begin position="12"/>
        <end position="31"/>
    </location>
</feature>
<dbReference type="EMBL" id="JAIQCV010000010">
    <property type="protein sequence ID" value="KAH1056886.1"/>
    <property type="molecule type" value="Genomic_DNA"/>
</dbReference>
<keyword evidence="1" id="KW-1133">Transmembrane helix</keyword>
<proteinExistence type="predicted"/>
<keyword evidence="1" id="KW-0472">Membrane</keyword>
<dbReference type="AlphaFoldDB" id="A0A9D3ZPP6"/>
<dbReference type="Proteomes" id="UP000828251">
    <property type="component" value="Unassembled WGS sequence"/>
</dbReference>
<evidence type="ECO:0000313" key="3">
    <source>
        <dbReference type="Proteomes" id="UP000828251"/>
    </source>
</evidence>
<comment type="caution">
    <text evidence="2">The sequence shown here is derived from an EMBL/GenBank/DDBJ whole genome shotgun (WGS) entry which is preliminary data.</text>
</comment>
<gene>
    <name evidence="2" type="ORF">J1N35_034951</name>
</gene>
<keyword evidence="1" id="KW-0812">Transmembrane</keyword>
<dbReference type="OrthoDB" id="1898716at2759"/>
<reference evidence="2 3" key="1">
    <citation type="journal article" date="2021" name="Plant Biotechnol. J.">
        <title>Multi-omics assisted identification of the key and species-specific regulatory components of drought-tolerant mechanisms in Gossypium stocksii.</title>
        <authorList>
            <person name="Yu D."/>
            <person name="Ke L."/>
            <person name="Zhang D."/>
            <person name="Wu Y."/>
            <person name="Sun Y."/>
            <person name="Mei J."/>
            <person name="Sun J."/>
            <person name="Sun Y."/>
        </authorList>
    </citation>
    <scope>NUCLEOTIDE SEQUENCE [LARGE SCALE GENOMIC DNA]</scope>
    <source>
        <strain evidence="3">cv. E1</strain>
        <tissue evidence="2">Leaf</tissue>
    </source>
</reference>
<feature type="non-terminal residue" evidence="2">
    <location>
        <position position="1"/>
    </location>
</feature>
<protein>
    <submittedName>
        <fullName evidence="2">Uncharacterized protein</fullName>
    </submittedName>
</protein>
<sequence length="82" mass="10020">YVSMPDLDLEIFYFIILFFSQLKLVFLMKMLKKFYVNSDLEFDPLSLPHYRNANTLKLYEDELRELKENLAEKSKILRFEIF</sequence>
<evidence type="ECO:0000313" key="2">
    <source>
        <dbReference type="EMBL" id="KAH1056886.1"/>
    </source>
</evidence>
<evidence type="ECO:0000256" key="1">
    <source>
        <dbReference type="SAM" id="Phobius"/>
    </source>
</evidence>
<accession>A0A9D3ZPP6</accession>
<keyword evidence="3" id="KW-1185">Reference proteome</keyword>
<name>A0A9D3ZPP6_9ROSI</name>